<dbReference type="EC" id="4.1.3.30" evidence="2"/>
<dbReference type="AlphaFoldDB" id="A0A2R8CGW5"/>
<evidence type="ECO:0000313" key="2">
    <source>
        <dbReference type="EMBL" id="SPJ32121.1"/>
    </source>
</evidence>
<dbReference type="PANTHER" id="PTHR42905">
    <property type="entry name" value="PHOSPHOENOLPYRUVATE CARBOXYLASE"/>
    <property type="match status" value="1"/>
</dbReference>
<evidence type="ECO:0000256" key="1">
    <source>
        <dbReference type="ARBA" id="ARBA00022723"/>
    </source>
</evidence>
<gene>
    <name evidence="2" type="primary">prpB</name>
    <name evidence="2" type="ORF">KSP9073_00121</name>
</gene>
<keyword evidence="1" id="KW-0479">Metal-binding</keyword>
<dbReference type="EMBL" id="ONZI01000001">
    <property type="protein sequence ID" value="SPJ32121.1"/>
    <property type="molecule type" value="Genomic_DNA"/>
</dbReference>
<name>A0A2R8CGW5_9GAMM</name>
<dbReference type="OrthoDB" id="9780430at2"/>
<dbReference type="CDD" id="cd00377">
    <property type="entry name" value="ICL_PEPM"/>
    <property type="match status" value="1"/>
</dbReference>
<dbReference type="RefSeq" id="WP_108841025.1">
    <property type="nucleotide sequence ID" value="NZ_ONZI01000001.1"/>
</dbReference>
<dbReference type="InterPro" id="IPR039556">
    <property type="entry name" value="ICL/PEPM"/>
</dbReference>
<sequence length="267" mass="28463">MAKTDQVFRNLHDEGPLVLANVTDAGSARIVEARGGRAVATSSAALAWSWGYRDGHQLPLELLEASVRAMARVLTVPLSVDIEGGYSDDPDEVARVVEAVVAAGAVGINLEDGHASPEILCRKIAAARRVAERHGVDLFINARTDVYLKALVPPEQRLSETLTRADFYSSAGADGLFAAGMIDAEDIGELCRSTRLPVNLLYRPELADIETLHTLGVKRLSAGSAIAEFLYGANAAVASAFMATGRLSTQDLSAYGYKDLNELMPPV</sequence>
<dbReference type="GO" id="GO:0046872">
    <property type="term" value="F:metal ion binding"/>
    <property type="evidence" value="ECO:0007669"/>
    <property type="project" value="UniProtKB-KW"/>
</dbReference>
<keyword evidence="3" id="KW-1185">Reference proteome</keyword>
<evidence type="ECO:0000313" key="3">
    <source>
        <dbReference type="Proteomes" id="UP000244934"/>
    </source>
</evidence>
<dbReference type="Pfam" id="PF13714">
    <property type="entry name" value="PEP_mutase"/>
    <property type="match status" value="1"/>
</dbReference>
<dbReference type="Proteomes" id="UP000244934">
    <property type="component" value="Unassembled WGS sequence"/>
</dbReference>
<reference evidence="3" key="1">
    <citation type="submission" date="2018-03" db="EMBL/GenBank/DDBJ databases">
        <authorList>
            <person name="Navarro De La Torre S."/>
        </authorList>
    </citation>
    <scope>NUCLEOTIDE SEQUENCE [LARGE SCALE GENOMIC DNA]</scope>
    <source>
        <strain evidence="3">EAod3</strain>
    </source>
</reference>
<keyword evidence="2" id="KW-0456">Lyase</keyword>
<dbReference type="PANTHER" id="PTHR42905:SF16">
    <property type="entry name" value="CARBOXYPHOSPHONOENOLPYRUVATE PHOSPHONOMUTASE-LIKE PROTEIN (AFU_ORTHOLOGUE AFUA_5G07230)"/>
    <property type="match status" value="1"/>
</dbReference>
<proteinExistence type="predicted"/>
<accession>A0A2R8CGW5</accession>
<protein>
    <submittedName>
        <fullName evidence="2">2-methylisocitrate lyase</fullName>
        <ecNumber evidence="2">4.1.3.30</ecNumber>
    </submittedName>
</protein>
<dbReference type="InterPro" id="IPR015813">
    <property type="entry name" value="Pyrv/PenolPyrv_kinase-like_dom"/>
</dbReference>
<dbReference type="GO" id="GO:0046421">
    <property type="term" value="F:methylisocitrate lyase activity"/>
    <property type="evidence" value="ECO:0007669"/>
    <property type="project" value="UniProtKB-EC"/>
</dbReference>
<dbReference type="SUPFAM" id="SSF51621">
    <property type="entry name" value="Phosphoenolpyruvate/pyruvate domain"/>
    <property type="match status" value="1"/>
</dbReference>
<organism evidence="2 3">
    <name type="scientific">Kushneria phyllosphaerae</name>
    <dbReference type="NCBI Taxonomy" id="2100822"/>
    <lineage>
        <taxon>Bacteria</taxon>
        <taxon>Pseudomonadati</taxon>
        <taxon>Pseudomonadota</taxon>
        <taxon>Gammaproteobacteria</taxon>
        <taxon>Oceanospirillales</taxon>
        <taxon>Halomonadaceae</taxon>
        <taxon>Kushneria</taxon>
    </lineage>
</organism>
<dbReference type="InterPro" id="IPR040442">
    <property type="entry name" value="Pyrv_kinase-like_dom_sf"/>
</dbReference>
<dbReference type="Gene3D" id="3.20.20.60">
    <property type="entry name" value="Phosphoenolpyruvate-binding domains"/>
    <property type="match status" value="1"/>
</dbReference>